<feature type="transmembrane region" description="Helical" evidence="1">
    <location>
        <begin position="38"/>
        <end position="54"/>
    </location>
</feature>
<keyword evidence="1" id="KW-0812">Transmembrane</keyword>
<keyword evidence="1" id="KW-0472">Membrane</keyword>
<organism evidence="2 3">
    <name type="scientific">Mesorhizobium marinum</name>
    <dbReference type="NCBI Taxonomy" id="3228790"/>
    <lineage>
        <taxon>Bacteria</taxon>
        <taxon>Pseudomonadati</taxon>
        <taxon>Pseudomonadota</taxon>
        <taxon>Alphaproteobacteria</taxon>
        <taxon>Hyphomicrobiales</taxon>
        <taxon>Phyllobacteriaceae</taxon>
        <taxon>Mesorhizobium</taxon>
    </lineage>
</organism>
<keyword evidence="3" id="KW-1185">Reference proteome</keyword>
<feature type="transmembrane region" description="Helical" evidence="1">
    <location>
        <begin position="114"/>
        <end position="134"/>
    </location>
</feature>
<dbReference type="SUPFAM" id="SSF53649">
    <property type="entry name" value="Alkaline phosphatase-like"/>
    <property type="match status" value="1"/>
</dbReference>
<feature type="transmembrane region" description="Helical" evidence="1">
    <location>
        <begin position="140"/>
        <end position="160"/>
    </location>
</feature>
<dbReference type="InterPro" id="IPR017850">
    <property type="entry name" value="Alkaline_phosphatase_core_sf"/>
</dbReference>
<comment type="caution">
    <text evidence="2">The sequence shown here is derived from an EMBL/GenBank/DDBJ whole genome shotgun (WGS) entry which is preliminary data.</text>
</comment>
<sequence length="560" mass="62278">MLIDILAASAIKFLLSLSILAPDFILSRKFVFTNKRSAFRYFLSSLILTIPVFFSGMNFSTVAILTLSFLIISAWHVNYRYFGEVLGPDSLALLVKPDHFRDVVSVGFDEVRTFVPTLSVVALCLVVSIYLVSWSPDHDFQWWSSVLAWLVLIGAGLRMALRRRARHDYPKLHMPGLFGGLHALALAVKWGFTLPKTLQGAVKYSMQPARDALVIVLMGESINPARMGLFSGLDTTPRIDAIMAGAGPSRGAAKTGFSAAVASNSSVVGFLSGSPFPWHTEGSRSLFNLARSQGFATRYWSGQAGSPVDVLGDKEAIDDIHCLENAPESFGARKDWHLLDRLNERPFGDREFALLYPRCNHAPFHCHDPNASRHAPNRKISDIFEHYDAGMRVFDAFASDLIEHLQKDGRRFFLFITSDHNEMLSDRDGLRGHSLSGQAIGAFVPHLLLTNDPESDVFRDFSTQTTPTAWSVVELVLRIMGVKATVEPALDTKYVGNSLPFCKAGHMRVWGDDSPFRVDNYDRAGTLQGSKEFSKEHWLGMYRRPVQPQPAAEQLKAEAL</sequence>
<evidence type="ECO:0000313" key="2">
    <source>
        <dbReference type="EMBL" id="MEW9808484.1"/>
    </source>
</evidence>
<protein>
    <recommendedName>
        <fullName evidence="4">Sulfatase N-terminal domain-containing protein</fullName>
    </recommendedName>
</protein>
<name>A0ABV3R580_9HYPH</name>
<dbReference type="Proteomes" id="UP001556196">
    <property type="component" value="Unassembled WGS sequence"/>
</dbReference>
<evidence type="ECO:0000313" key="3">
    <source>
        <dbReference type="Proteomes" id="UP001556196"/>
    </source>
</evidence>
<reference evidence="2 3" key="1">
    <citation type="submission" date="2024-06" db="EMBL/GenBank/DDBJ databases">
        <authorList>
            <person name="Tuo L."/>
        </authorList>
    </citation>
    <scope>NUCLEOTIDE SEQUENCE [LARGE SCALE GENOMIC DNA]</scope>
    <source>
        <strain evidence="2 3">ZMM04-5</strain>
    </source>
</reference>
<keyword evidence="1" id="KW-1133">Transmembrane helix</keyword>
<feature type="transmembrane region" description="Helical" evidence="1">
    <location>
        <begin position="6"/>
        <end position="26"/>
    </location>
</feature>
<evidence type="ECO:0008006" key="4">
    <source>
        <dbReference type="Google" id="ProtNLM"/>
    </source>
</evidence>
<dbReference type="Gene3D" id="3.40.720.10">
    <property type="entry name" value="Alkaline Phosphatase, subunit A"/>
    <property type="match status" value="1"/>
</dbReference>
<gene>
    <name evidence="2" type="ORF">ABUE31_21040</name>
</gene>
<accession>A0ABV3R580</accession>
<evidence type="ECO:0000256" key="1">
    <source>
        <dbReference type="SAM" id="Phobius"/>
    </source>
</evidence>
<proteinExistence type="predicted"/>
<dbReference type="RefSeq" id="WP_367725713.1">
    <property type="nucleotide sequence ID" value="NZ_JBFOCH010000071.1"/>
</dbReference>
<dbReference type="EMBL" id="JBFOCI010000008">
    <property type="protein sequence ID" value="MEW9808484.1"/>
    <property type="molecule type" value="Genomic_DNA"/>
</dbReference>